<dbReference type="GeneID" id="113217739"/>
<feature type="signal peptide" evidence="21">
    <location>
        <begin position="1"/>
        <end position="19"/>
    </location>
</feature>
<keyword evidence="7" id="KW-0812">Transmembrane</keyword>
<feature type="domain" description="Peptidase M1 membrane alanine aminopeptidase" evidence="22">
    <location>
        <begin position="284"/>
        <end position="509"/>
    </location>
</feature>
<comment type="similarity">
    <text evidence="3">Belongs to the peptidase M1 family.</text>
</comment>
<dbReference type="InterPro" id="IPR045357">
    <property type="entry name" value="Aminopeptidase_N-like_N"/>
</dbReference>
<keyword evidence="25" id="KW-1185">Reference proteome</keyword>
<sequence length="710" mass="79553">MAVTMRLGLCLMLAALASGSPTTAPSEAKECPANLWAVERVPEIFDKEYRLPRNVMPEHYDIRVDMNIGDGGKFDFEGHVDILLQATEPTNQIRLHSAELQVEPVQVVEAEGGKALTVQSQTLVTEQEQLRVELGDKLVPNKKYILKVPFSGKLGDDLHGLYRSSYLDEATNATRWLAVTQFEAIYARKMFPCFDEPDFKATFTIQAGHNGSLTALSNMPAEKTVPFPERPGFVLTSFPKTVPMSTYLVALVVSDFYDTKAEHTEGKAQVAIWGRRDAAGQMKYAREIAPKAMAFFEDYFDIKYPLPKQDMVAIPDFNAGAMENWGLITYREAQLLFDPEASSQTAKSAVANTVVHELAHQWFGNLVTMKWWSDLWLNEGFATYMATLGTAYLHPEWQHMEDVAVSQALSMLPLDALESTHPVVQPIEHARQISQSFDTITYRKGAALLRMIHSFLGEKAFREGVSRYLKTHEYGNAEQDDLWSHLTEEAHKGGVLPACLSVKRIMDTWTVQSGFPVVTVTRDYDKGTANVSQTRFFSSGNKNSSHECWYVPLSFASAGDSKQAVGSETRPPQDWLRCKDPVQTVAGMPAKDKWVIFNINMGGVYRVQYDDHNWALLTAALADPKQRSSIGVVGRAQVIDDAFELAQALRLPYGVPLALINTLQMEEEFQPWRVALNALSRIDSLLKGDVRYHVFRVSERLPVAGWAARR</sequence>
<evidence type="ECO:0000256" key="3">
    <source>
        <dbReference type="ARBA" id="ARBA00010136"/>
    </source>
</evidence>
<comment type="cofactor">
    <cofactor evidence="19">
        <name>Zn(2+)</name>
        <dbReference type="ChEBI" id="CHEBI:29105"/>
    </cofactor>
    <text evidence="19">Binds 1 zinc ion per subunit.</text>
</comment>
<comment type="subcellular location">
    <subcellularLocation>
        <location evidence="2">Cell membrane</location>
        <topology evidence="2">Lipid-anchor</topology>
        <topology evidence="2">GPI-anchor</topology>
    </subcellularLocation>
    <subcellularLocation>
        <location evidence="1">Membrane</location>
        <topology evidence="1">Single-pass type II membrane protein</topology>
    </subcellularLocation>
</comment>
<dbReference type="OrthoDB" id="510539at2759"/>
<keyword evidence="8 19" id="KW-0479">Metal-binding</keyword>
<evidence type="ECO:0000256" key="4">
    <source>
        <dbReference type="ARBA" id="ARBA00022475"/>
    </source>
</evidence>
<dbReference type="AlphaFoldDB" id="A0A9C6X3A1"/>
<evidence type="ECO:0000256" key="8">
    <source>
        <dbReference type="ARBA" id="ARBA00022723"/>
    </source>
</evidence>
<evidence type="ECO:0000256" key="21">
    <source>
        <dbReference type="SAM" id="SignalP"/>
    </source>
</evidence>
<keyword evidence="11 19" id="KW-0862">Zinc</keyword>
<proteinExistence type="inferred from homology"/>
<dbReference type="Gene3D" id="2.60.40.1910">
    <property type="match status" value="1"/>
</dbReference>
<dbReference type="PRINTS" id="PR00756">
    <property type="entry name" value="ALADIPTASE"/>
</dbReference>
<evidence type="ECO:0000259" key="24">
    <source>
        <dbReference type="Pfam" id="PF17900"/>
    </source>
</evidence>
<feature type="binding site" evidence="19">
    <location>
        <position position="379"/>
    </location>
    <ligand>
        <name>Zn(2+)</name>
        <dbReference type="ChEBI" id="CHEBI:29105"/>
        <note>catalytic</note>
    </ligand>
</feature>
<evidence type="ECO:0000313" key="25">
    <source>
        <dbReference type="Proteomes" id="UP000504606"/>
    </source>
</evidence>
<evidence type="ECO:0000256" key="17">
    <source>
        <dbReference type="ARBA" id="ARBA00023288"/>
    </source>
</evidence>
<evidence type="ECO:0000313" key="26">
    <source>
        <dbReference type="RefSeq" id="XP_052128357.1"/>
    </source>
</evidence>
<dbReference type="Gene3D" id="1.10.390.10">
    <property type="entry name" value="Neutral Protease Domain 2"/>
    <property type="match status" value="1"/>
</dbReference>
<evidence type="ECO:0000256" key="19">
    <source>
        <dbReference type="PIRSR" id="PIRSR634016-3"/>
    </source>
</evidence>
<keyword evidence="12" id="KW-0735">Signal-anchor</keyword>
<keyword evidence="6" id="KW-0645">Protease</keyword>
<protein>
    <submittedName>
        <fullName evidence="26">Aminopeptidase N-like</fullName>
    </submittedName>
</protein>
<dbReference type="GO" id="GO:0005737">
    <property type="term" value="C:cytoplasm"/>
    <property type="evidence" value="ECO:0007669"/>
    <property type="project" value="TreeGrafter"/>
</dbReference>
<keyword evidence="4" id="KW-1003">Cell membrane</keyword>
<dbReference type="InterPro" id="IPR034016">
    <property type="entry name" value="M1_APN-typ"/>
</dbReference>
<evidence type="ECO:0000256" key="9">
    <source>
        <dbReference type="ARBA" id="ARBA00022729"/>
    </source>
</evidence>
<keyword evidence="5" id="KW-0336">GPI-anchor</keyword>
<dbReference type="GO" id="GO:0005615">
    <property type="term" value="C:extracellular space"/>
    <property type="evidence" value="ECO:0007669"/>
    <property type="project" value="TreeGrafter"/>
</dbReference>
<dbReference type="CDD" id="cd09601">
    <property type="entry name" value="M1_APN-Q_like"/>
    <property type="match status" value="1"/>
</dbReference>
<keyword evidence="13" id="KW-1133">Transmembrane helix</keyword>
<feature type="binding site" evidence="19">
    <location>
        <position position="356"/>
    </location>
    <ligand>
        <name>Zn(2+)</name>
        <dbReference type="ChEBI" id="CHEBI:29105"/>
        <note>catalytic</note>
    </ligand>
</feature>
<evidence type="ECO:0000256" key="6">
    <source>
        <dbReference type="ARBA" id="ARBA00022670"/>
    </source>
</evidence>
<evidence type="ECO:0000256" key="7">
    <source>
        <dbReference type="ARBA" id="ARBA00022692"/>
    </source>
</evidence>
<dbReference type="PANTHER" id="PTHR11533">
    <property type="entry name" value="PROTEASE M1 ZINC METALLOPROTEASE"/>
    <property type="match status" value="1"/>
</dbReference>
<dbReference type="GO" id="GO:0070006">
    <property type="term" value="F:metalloaminopeptidase activity"/>
    <property type="evidence" value="ECO:0007669"/>
    <property type="project" value="TreeGrafter"/>
</dbReference>
<accession>A0A9C6X3A1</accession>
<evidence type="ECO:0000256" key="1">
    <source>
        <dbReference type="ARBA" id="ARBA00004606"/>
    </source>
</evidence>
<dbReference type="GO" id="GO:0008270">
    <property type="term" value="F:zinc ion binding"/>
    <property type="evidence" value="ECO:0007669"/>
    <property type="project" value="InterPro"/>
</dbReference>
<evidence type="ECO:0000256" key="5">
    <source>
        <dbReference type="ARBA" id="ARBA00022622"/>
    </source>
</evidence>
<dbReference type="Pfam" id="PF11838">
    <property type="entry name" value="ERAP1_C"/>
    <property type="match status" value="1"/>
</dbReference>
<keyword evidence="14" id="KW-0482">Metalloprotease</keyword>
<dbReference type="InterPro" id="IPR014782">
    <property type="entry name" value="Peptidase_M1_dom"/>
</dbReference>
<name>A0A9C6X3A1_FRAOC</name>
<dbReference type="Gene3D" id="1.25.50.20">
    <property type="match status" value="1"/>
</dbReference>
<feature type="domain" description="ERAP1-like C-terminal" evidence="23">
    <location>
        <begin position="594"/>
        <end position="689"/>
    </location>
</feature>
<evidence type="ECO:0000256" key="16">
    <source>
        <dbReference type="ARBA" id="ARBA00023180"/>
    </source>
</evidence>
<gene>
    <name evidence="26" type="primary">LOC113217739</name>
</gene>
<evidence type="ECO:0000256" key="18">
    <source>
        <dbReference type="PIRSR" id="PIRSR634016-1"/>
    </source>
</evidence>
<dbReference type="GO" id="GO:0005886">
    <property type="term" value="C:plasma membrane"/>
    <property type="evidence" value="ECO:0007669"/>
    <property type="project" value="UniProtKB-SubCell"/>
</dbReference>
<keyword evidence="9 21" id="KW-0732">Signal</keyword>
<dbReference type="Gene3D" id="2.60.40.1730">
    <property type="entry name" value="tricorn interacting facor f3 domain"/>
    <property type="match status" value="1"/>
</dbReference>
<feature type="chain" id="PRO_5039344266" evidence="21">
    <location>
        <begin position="20"/>
        <end position="710"/>
    </location>
</feature>
<evidence type="ECO:0000259" key="23">
    <source>
        <dbReference type="Pfam" id="PF11838"/>
    </source>
</evidence>
<evidence type="ECO:0000256" key="2">
    <source>
        <dbReference type="ARBA" id="ARBA00004609"/>
    </source>
</evidence>
<evidence type="ECO:0000256" key="11">
    <source>
        <dbReference type="ARBA" id="ARBA00022833"/>
    </source>
</evidence>
<keyword evidence="10" id="KW-0378">Hydrolase</keyword>
<dbReference type="GO" id="GO:0006508">
    <property type="term" value="P:proteolysis"/>
    <property type="evidence" value="ECO:0007669"/>
    <property type="project" value="UniProtKB-KW"/>
</dbReference>
<dbReference type="Pfam" id="PF01433">
    <property type="entry name" value="Peptidase_M1"/>
    <property type="match status" value="1"/>
</dbReference>
<evidence type="ECO:0000256" key="14">
    <source>
        <dbReference type="ARBA" id="ARBA00023049"/>
    </source>
</evidence>
<evidence type="ECO:0000259" key="22">
    <source>
        <dbReference type="Pfam" id="PF01433"/>
    </source>
</evidence>
<dbReference type="FunFam" id="1.10.390.10:FF:000016">
    <property type="entry name" value="Glutamyl aminopeptidase"/>
    <property type="match status" value="1"/>
</dbReference>
<dbReference type="Proteomes" id="UP000504606">
    <property type="component" value="Unplaced"/>
</dbReference>
<dbReference type="InterPro" id="IPR042097">
    <property type="entry name" value="Aminopeptidase_N-like_N_sf"/>
</dbReference>
<reference evidence="26" key="1">
    <citation type="submission" date="2025-08" db="UniProtKB">
        <authorList>
            <consortium name="RefSeq"/>
        </authorList>
    </citation>
    <scope>IDENTIFICATION</scope>
    <source>
        <tissue evidence="26">Whole organism</tissue>
    </source>
</reference>
<keyword evidence="16" id="KW-0325">Glycoprotein</keyword>
<dbReference type="FunFam" id="2.60.40.1730:FF:000012">
    <property type="entry name" value="Aminopeptidase N"/>
    <property type="match status" value="1"/>
</dbReference>
<dbReference type="FunFam" id="2.60.40.1910:FF:000008">
    <property type="entry name" value="Aminopeptidase"/>
    <property type="match status" value="1"/>
</dbReference>
<feature type="non-terminal residue" evidence="26">
    <location>
        <position position="710"/>
    </location>
</feature>
<dbReference type="InterPro" id="IPR050344">
    <property type="entry name" value="Peptidase_M1_aminopeptidases"/>
</dbReference>
<feature type="binding site" evidence="19">
    <location>
        <position position="360"/>
    </location>
    <ligand>
        <name>Zn(2+)</name>
        <dbReference type="ChEBI" id="CHEBI:29105"/>
        <note>catalytic</note>
    </ligand>
</feature>
<dbReference type="PANTHER" id="PTHR11533:SF253">
    <property type="entry name" value="AMINOPEPTIDASE-RELATED"/>
    <property type="match status" value="1"/>
</dbReference>
<dbReference type="InterPro" id="IPR027268">
    <property type="entry name" value="Peptidase_M4/M1_CTD_sf"/>
</dbReference>
<dbReference type="SUPFAM" id="SSF63737">
    <property type="entry name" value="Leukotriene A4 hydrolase N-terminal domain"/>
    <property type="match status" value="1"/>
</dbReference>
<keyword evidence="17" id="KW-0449">Lipoprotein</keyword>
<evidence type="ECO:0000256" key="12">
    <source>
        <dbReference type="ARBA" id="ARBA00022968"/>
    </source>
</evidence>
<dbReference type="GO" id="GO:0043171">
    <property type="term" value="P:peptide catabolic process"/>
    <property type="evidence" value="ECO:0007669"/>
    <property type="project" value="TreeGrafter"/>
</dbReference>
<dbReference type="SUPFAM" id="SSF55486">
    <property type="entry name" value="Metalloproteases ('zincins'), catalytic domain"/>
    <property type="match status" value="1"/>
</dbReference>
<evidence type="ECO:0000256" key="15">
    <source>
        <dbReference type="ARBA" id="ARBA00023136"/>
    </source>
</evidence>
<dbReference type="GO" id="GO:0098552">
    <property type="term" value="C:side of membrane"/>
    <property type="evidence" value="ECO:0007669"/>
    <property type="project" value="UniProtKB-KW"/>
</dbReference>
<dbReference type="RefSeq" id="XP_052128357.1">
    <property type="nucleotide sequence ID" value="XM_052272397.1"/>
</dbReference>
<dbReference type="InterPro" id="IPR001930">
    <property type="entry name" value="Peptidase_M1"/>
</dbReference>
<feature type="domain" description="Aminopeptidase N-like N-terminal" evidence="24">
    <location>
        <begin position="57"/>
        <end position="248"/>
    </location>
</feature>
<dbReference type="GO" id="GO:0042277">
    <property type="term" value="F:peptide binding"/>
    <property type="evidence" value="ECO:0007669"/>
    <property type="project" value="TreeGrafter"/>
</dbReference>
<evidence type="ECO:0000256" key="20">
    <source>
        <dbReference type="PIRSR" id="PIRSR634016-4"/>
    </source>
</evidence>
<organism evidence="25 26">
    <name type="scientific">Frankliniella occidentalis</name>
    <name type="common">Western flower thrips</name>
    <name type="synonym">Euthrips occidentalis</name>
    <dbReference type="NCBI Taxonomy" id="133901"/>
    <lineage>
        <taxon>Eukaryota</taxon>
        <taxon>Metazoa</taxon>
        <taxon>Ecdysozoa</taxon>
        <taxon>Arthropoda</taxon>
        <taxon>Hexapoda</taxon>
        <taxon>Insecta</taxon>
        <taxon>Pterygota</taxon>
        <taxon>Neoptera</taxon>
        <taxon>Paraneoptera</taxon>
        <taxon>Thysanoptera</taxon>
        <taxon>Terebrantia</taxon>
        <taxon>Thripoidea</taxon>
        <taxon>Thripidae</taxon>
        <taxon>Frankliniella</taxon>
    </lineage>
</organism>
<dbReference type="Pfam" id="PF17900">
    <property type="entry name" value="Peptidase_M1_N"/>
    <property type="match status" value="1"/>
</dbReference>
<feature type="active site" description="Proton acceptor" evidence="18">
    <location>
        <position position="357"/>
    </location>
</feature>
<dbReference type="InterPro" id="IPR024571">
    <property type="entry name" value="ERAP1-like_C_dom"/>
</dbReference>
<feature type="site" description="Transition state stabilizer" evidence="20">
    <location>
        <position position="442"/>
    </location>
</feature>
<keyword evidence="15" id="KW-0472">Membrane</keyword>
<dbReference type="KEGG" id="foc:113217739"/>
<evidence type="ECO:0000256" key="10">
    <source>
        <dbReference type="ARBA" id="ARBA00022801"/>
    </source>
</evidence>
<evidence type="ECO:0000256" key="13">
    <source>
        <dbReference type="ARBA" id="ARBA00022989"/>
    </source>
</evidence>